<name>B3T0X1_9ZZZZ</name>
<evidence type="ECO:0000313" key="1">
    <source>
        <dbReference type="EMBL" id="ABZ06230.1"/>
    </source>
</evidence>
<sequence length="163" mass="19061">MVIQKSVTTGVNLYLMFRCLYMKRTTETKTKSKLDTGLITDGPKKLKELKFTDYSINKFQSDFSKGRKTIRTRIPNSGIKGLNISQSITTKKKYLVQQFWFDKRSDFWTIGEFRLGIFGTKECKTKAVEIMKTHTDDTGMWIKNPKITAKHRREIMKKTETKN</sequence>
<organism evidence="1">
    <name type="scientific">uncultured marine microorganism HF4000_007I05</name>
    <dbReference type="NCBI Taxonomy" id="455511"/>
    <lineage>
        <taxon>unclassified sequences</taxon>
        <taxon>environmental samples</taxon>
    </lineage>
</organism>
<protein>
    <submittedName>
        <fullName evidence="1">Uncharacterized protein</fullName>
    </submittedName>
</protein>
<gene>
    <name evidence="1" type="ORF">ALOHA_HF4000007I05ctg1g3</name>
</gene>
<accession>B3T0X1</accession>
<reference evidence="1" key="1">
    <citation type="journal article" date="2008" name="ISME J.">
        <title>Genomic patterns of recombination, clonal divergence and environment in marine microbial populations.</title>
        <authorList>
            <person name="Konstantinidis K.T."/>
            <person name="Delong E.F."/>
        </authorList>
    </citation>
    <scope>NUCLEOTIDE SEQUENCE</scope>
</reference>
<proteinExistence type="predicted"/>
<dbReference type="AlphaFoldDB" id="B3T0X1"/>
<dbReference type="EMBL" id="EU016570">
    <property type="protein sequence ID" value="ABZ06230.1"/>
    <property type="molecule type" value="Genomic_DNA"/>
</dbReference>